<accession>A0A374NWM5</accession>
<evidence type="ECO:0000259" key="1">
    <source>
        <dbReference type="PROSITE" id="PS50943"/>
    </source>
</evidence>
<dbReference type="InterPro" id="IPR010982">
    <property type="entry name" value="Lambda_DNA-bd_dom_sf"/>
</dbReference>
<dbReference type="GO" id="GO:0003677">
    <property type="term" value="F:DNA binding"/>
    <property type="evidence" value="ECO:0007669"/>
    <property type="project" value="InterPro"/>
</dbReference>
<dbReference type="Gene3D" id="1.10.260.40">
    <property type="entry name" value="lambda repressor-like DNA-binding domains"/>
    <property type="match status" value="1"/>
</dbReference>
<dbReference type="SMART" id="SM00530">
    <property type="entry name" value="HTH_XRE"/>
    <property type="match status" value="1"/>
</dbReference>
<evidence type="ECO:0000313" key="3">
    <source>
        <dbReference type="Proteomes" id="UP000263014"/>
    </source>
</evidence>
<gene>
    <name evidence="2" type="ORF">DXD79_32495</name>
</gene>
<organism evidence="2 3">
    <name type="scientific">Hungatella hathewayi</name>
    <dbReference type="NCBI Taxonomy" id="154046"/>
    <lineage>
        <taxon>Bacteria</taxon>
        <taxon>Bacillati</taxon>
        <taxon>Bacillota</taxon>
        <taxon>Clostridia</taxon>
        <taxon>Lachnospirales</taxon>
        <taxon>Lachnospiraceae</taxon>
        <taxon>Hungatella</taxon>
    </lineage>
</organism>
<dbReference type="Pfam" id="PF13560">
    <property type="entry name" value="HTH_31"/>
    <property type="match status" value="1"/>
</dbReference>
<sequence length="81" mass="9142">MPVESIILSNFPHNLKYLRLSKKPPISQEALAQRLGTTQKCISQYEKGNCLPSVAFVLQLAQYSHITVDDLLCKDLRKKGL</sequence>
<feature type="domain" description="HTH cro/C1-type" evidence="1">
    <location>
        <begin position="15"/>
        <end position="71"/>
    </location>
</feature>
<dbReference type="EMBL" id="QSON01000033">
    <property type="protein sequence ID" value="RGI95241.1"/>
    <property type="molecule type" value="Genomic_DNA"/>
</dbReference>
<proteinExistence type="predicted"/>
<dbReference type="SUPFAM" id="SSF47413">
    <property type="entry name" value="lambda repressor-like DNA-binding domains"/>
    <property type="match status" value="1"/>
</dbReference>
<evidence type="ECO:0000313" key="2">
    <source>
        <dbReference type="EMBL" id="RGI95241.1"/>
    </source>
</evidence>
<dbReference type="Proteomes" id="UP000263014">
    <property type="component" value="Unassembled WGS sequence"/>
</dbReference>
<dbReference type="AlphaFoldDB" id="A0A374NWM5"/>
<dbReference type="CDD" id="cd00093">
    <property type="entry name" value="HTH_XRE"/>
    <property type="match status" value="1"/>
</dbReference>
<comment type="caution">
    <text evidence="2">The sequence shown here is derived from an EMBL/GenBank/DDBJ whole genome shotgun (WGS) entry which is preliminary data.</text>
</comment>
<reference evidence="2 3" key="1">
    <citation type="submission" date="2018-08" db="EMBL/GenBank/DDBJ databases">
        <title>A genome reference for cultivated species of the human gut microbiota.</title>
        <authorList>
            <person name="Zou Y."/>
            <person name="Xue W."/>
            <person name="Luo G."/>
        </authorList>
    </citation>
    <scope>NUCLEOTIDE SEQUENCE [LARGE SCALE GENOMIC DNA]</scope>
    <source>
        <strain evidence="2 3">TM09-12</strain>
    </source>
</reference>
<dbReference type="InterPro" id="IPR001387">
    <property type="entry name" value="Cro/C1-type_HTH"/>
</dbReference>
<name>A0A374NWM5_9FIRM</name>
<protein>
    <submittedName>
        <fullName evidence="2">XRE family transcriptional regulator</fullName>
    </submittedName>
</protein>
<dbReference type="PROSITE" id="PS50943">
    <property type="entry name" value="HTH_CROC1"/>
    <property type="match status" value="1"/>
</dbReference>
<dbReference type="RefSeq" id="WP_118033370.1">
    <property type="nucleotide sequence ID" value="NZ_QSON01000033.1"/>
</dbReference>